<dbReference type="EMBL" id="LPDO01000117">
    <property type="protein sequence ID" value="KVT47057.1"/>
    <property type="molecule type" value="Genomic_DNA"/>
</dbReference>
<proteinExistence type="predicted"/>
<dbReference type="Proteomes" id="UP000056732">
    <property type="component" value="Unassembled WGS sequence"/>
</dbReference>
<dbReference type="RefSeq" id="WP_059932023.1">
    <property type="nucleotide sequence ID" value="NZ_LPDO01000117.1"/>
</dbReference>
<evidence type="ECO:0000313" key="3">
    <source>
        <dbReference type="Proteomes" id="UP000056732"/>
    </source>
</evidence>
<keyword evidence="1" id="KW-0472">Membrane</keyword>
<evidence type="ECO:0008006" key="4">
    <source>
        <dbReference type="Google" id="ProtNLM"/>
    </source>
</evidence>
<sequence length="114" mass="11632">MAELNTISDVTPFAAIVLASCVPGIDGDALLGAFAGAALVAATSRNLGIAKCVAYMLISLVMGYLAAPEIVDALPIRSTGIAAFFAAALVITVAVTLIDRVQGMDLLALVRRRG</sequence>
<accession>A0AAW3NA95</accession>
<dbReference type="InterPro" id="IPR032637">
    <property type="entry name" value="Phage_holin-like"/>
</dbReference>
<name>A0AAW3NA95_9BURK</name>
<protein>
    <recommendedName>
        <fullName evidence="4">Phage holin</fullName>
    </recommendedName>
</protein>
<dbReference type="AlphaFoldDB" id="A0AAW3NA95"/>
<feature type="transmembrane region" description="Helical" evidence="1">
    <location>
        <begin position="48"/>
        <end position="67"/>
    </location>
</feature>
<evidence type="ECO:0000256" key="1">
    <source>
        <dbReference type="SAM" id="Phobius"/>
    </source>
</evidence>
<feature type="transmembrane region" description="Helical" evidence="1">
    <location>
        <begin position="79"/>
        <end position="98"/>
    </location>
</feature>
<keyword evidence="1" id="KW-0812">Transmembrane</keyword>
<dbReference type="Pfam" id="PF16931">
    <property type="entry name" value="Phage_holin_8"/>
    <property type="match status" value="1"/>
</dbReference>
<keyword evidence="1" id="KW-1133">Transmembrane helix</keyword>
<comment type="caution">
    <text evidence="2">The sequence shown here is derived from an EMBL/GenBank/DDBJ whole genome shotgun (WGS) entry which is preliminary data.</text>
</comment>
<feature type="transmembrane region" description="Helical" evidence="1">
    <location>
        <begin position="12"/>
        <end position="41"/>
    </location>
</feature>
<organism evidence="2 3">
    <name type="scientific">Burkholderia ubonensis</name>
    <dbReference type="NCBI Taxonomy" id="101571"/>
    <lineage>
        <taxon>Bacteria</taxon>
        <taxon>Pseudomonadati</taxon>
        <taxon>Pseudomonadota</taxon>
        <taxon>Betaproteobacteria</taxon>
        <taxon>Burkholderiales</taxon>
        <taxon>Burkholderiaceae</taxon>
        <taxon>Burkholderia</taxon>
        <taxon>Burkholderia cepacia complex</taxon>
    </lineage>
</organism>
<reference evidence="2 3" key="1">
    <citation type="submission" date="2015-11" db="EMBL/GenBank/DDBJ databases">
        <title>Expanding the genomic diversity of Burkholderia species for the development of highly accurate diagnostics.</title>
        <authorList>
            <person name="Sahl J."/>
            <person name="Keim P."/>
            <person name="Wagner D."/>
        </authorList>
    </citation>
    <scope>NUCLEOTIDE SEQUENCE [LARGE SCALE GENOMIC DNA]</scope>
    <source>
        <strain evidence="2 3">MSMB1137WGS</strain>
    </source>
</reference>
<gene>
    <name evidence="2" type="ORF">WK53_13715</name>
</gene>
<evidence type="ECO:0000313" key="2">
    <source>
        <dbReference type="EMBL" id="KVT47057.1"/>
    </source>
</evidence>